<reference evidence="5" key="3">
    <citation type="submission" date="2022-01" db="EMBL/GenBank/DDBJ databases">
        <title>Collection of gut derived symbiotic bacterial strains cultured from healthy donors.</title>
        <authorList>
            <person name="Lin H."/>
            <person name="Kohout C."/>
            <person name="Waligurski E."/>
            <person name="Pamer E.G."/>
        </authorList>
    </citation>
    <scope>NUCLEOTIDE SEQUENCE</scope>
    <source>
        <strain evidence="5">DFI.6.55</strain>
    </source>
</reference>
<evidence type="ECO:0000313" key="5">
    <source>
        <dbReference type="EMBL" id="MCG4748908.1"/>
    </source>
</evidence>
<dbReference type="PANTHER" id="PTHR43280">
    <property type="entry name" value="ARAC-FAMILY TRANSCRIPTIONAL REGULATOR"/>
    <property type="match status" value="1"/>
</dbReference>
<proteinExistence type="predicted"/>
<evidence type="ECO:0000256" key="3">
    <source>
        <dbReference type="ARBA" id="ARBA00023163"/>
    </source>
</evidence>
<gene>
    <name evidence="6" type="ORF">G5B36_09425</name>
    <name evidence="5" type="ORF">L0N08_26175</name>
</gene>
<dbReference type="PROSITE" id="PS01124">
    <property type="entry name" value="HTH_ARAC_FAMILY_2"/>
    <property type="match status" value="1"/>
</dbReference>
<dbReference type="PANTHER" id="PTHR43280:SF2">
    <property type="entry name" value="HTH-TYPE TRANSCRIPTIONAL REGULATOR EXSA"/>
    <property type="match status" value="1"/>
</dbReference>
<keyword evidence="2" id="KW-0238">DNA-binding</keyword>
<name>A0AAX1SG07_9FIRM</name>
<comment type="caution">
    <text evidence="5">The sequence shown here is derived from an EMBL/GenBank/DDBJ whole genome shotgun (WGS) entry which is preliminary data.</text>
</comment>
<dbReference type="RefSeq" id="WP_117561008.1">
    <property type="nucleotide sequence ID" value="NZ_JAAITT010000011.1"/>
</dbReference>
<evidence type="ECO:0000256" key="2">
    <source>
        <dbReference type="ARBA" id="ARBA00023125"/>
    </source>
</evidence>
<evidence type="ECO:0000313" key="7">
    <source>
        <dbReference type="Proteomes" id="UP000669239"/>
    </source>
</evidence>
<dbReference type="Proteomes" id="UP000669239">
    <property type="component" value="Unassembled WGS sequence"/>
</dbReference>
<keyword evidence="7" id="KW-1185">Reference proteome</keyword>
<evidence type="ECO:0000313" key="6">
    <source>
        <dbReference type="EMBL" id="NSJ48917.1"/>
    </source>
</evidence>
<sequence>MDYKHELVMPNEDLPFRLFLFEGRDGNYRVAKHWHRSVEVFLVLDGQIEFFINNKRLLLKAADFVIVNSNEIHSIEVPDPNFTVVVQIPVSCFAGYLEDGDYALFTKQEEEDNLNLVQLIVRMYRTYEEKGFGYELKVRSLFLELLYLLVTRFMKKEDDQGSIRQKRHLDKLSNITAYLKNNYDKDITLESVAATFGFSPTYLSRMFKRYASVSYKTYLLDLRTEYGLREMMNTSHSLSEVALNNGFPNGRAFSKAFVKRYGCLPSEYRKVMDGEN</sequence>
<organism evidence="5 8">
    <name type="scientific">Enterocloster aldenensis</name>
    <dbReference type="NCBI Taxonomy" id="358742"/>
    <lineage>
        <taxon>Bacteria</taxon>
        <taxon>Bacillati</taxon>
        <taxon>Bacillota</taxon>
        <taxon>Clostridia</taxon>
        <taxon>Lachnospirales</taxon>
        <taxon>Lachnospiraceae</taxon>
        <taxon>Enterocloster</taxon>
    </lineage>
</organism>
<dbReference type="InterPro" id="IPR009057">
    <property type="entry name" value="Homeodomain-like_sf"/>
</dbReference>
<protein>
    <submittedName>
        <fullName evidence="5">AraC family transcriptional regulator</fullName>
    </submittedName>
</protein>
<dbReference type="SUPFAM" id="SSF46689">
    <property type="entry name" value="Homeodomain-like"/>
    <property type="match status" value="2"/>
</dbReference>
<evidence type="ECO:0000313" key="8">
    <source>
        <dbReference type="Proteomes" id="UP001299608"/>
    </source>
</evidence>
<dbReference type="SMART" id="SM00342">
    <property type="entry name" value="HTH_ARAC"/>
    <property type="match status" value="1"/>
</dbReference>
<dbReference type="EMBL" id="JAAITT010000011">
    <property type="protein sequence ID" value="NSJ48917.1"/>
    <property type="molecule type" value="Genomic_DNA"/>
</dbReference>
<dbReference type="GO" id="GO:0003700">
    <property type="term" value="F:DNA-binding transcription factor activity"/>
    <property type="evidence" value="ECO:0007669"/>
    <property type="project" value="InterPro"/>
</dbReference>
<evidence type="ECO:0000259" key="4">
    <source>
        <dbReference type="PROSITE" id="PS01124"/>
    </source>
</evidence>
<dbReference type="GO" id="GO:0043565">
    <property type="term" value="F:sequence-specific DNA binding"/>
    <property type="evidence" value="ECO:0007669"/>
    <property type="project" value="InterPro"/>
</dbReference>
<dbReference type="Gene3D" id="1.10.10.60">
    <property type="entry name" value="Homeodomain-like"/>
    <property type="match status" value="2"/>
</dbReference>
<feature type="domain" description="HTH araC/xylS-type" evidence="4">
    <location>
        <begin position="173"/>
        <end position="271"/>
    </location>
</feature>
<dbReference type="Gene3D" id="2.60.120.10">
    <property type="entry name" value="Jelly Rolls"/>
    <property type="match status" value="1"/>
</dbReference>
<dbReference type="Proteomes" id="UP001299608">
    <property type="component" value="Unassembled WGS sequence"/>
</dbReference>
<dbReference type="Pfam" id="PF12833">
    <property type="entry name" value="HTH_18"/>
    <property type="match status" value="1"/>
</dbReference>
<accession>A0AAX1SG07</accession>
<dbReference type="InterPro" id="IPR003313">
    <property type="entry name" value="AraC-bd"/>
</dbReference>
<dbReference type="InterPro" id="IPR037923">
    <property type="entry name" value="HTH-like"/>
</dbReference>
<reference evidence="6 7" key="1">
    <citation type="journal article" date="2020" name="Cell Host Microbe">
        <title>Functional and Genomic Variation between Human-Derived Isolates of Lachnospiraceae Reveals Inter- and Intra-Species Diversity.</title>
        <authorList>
            <person name="Sorbara M.T."/>
            <person name="Littmann E.R."/>
            <person name="Fontana E."/>
            <person name="Moody T.U."/>
            <person name="Kohout C.E."/>
            <person name="Gjonbalaj M."/>
            <person name="Eaton V."/>
            <person name="Seok R."/>
            <person name="Leiner I.M."/>
            <person name="Pamer E.G."/>
        </authorList>
    </citation>
    <scope>NUCLEOTIDE SEQUENCE [LARGE SCALE GENOMIC DNA]</scope>
    <source>
        <strain evidence="6 7">MSK.1.17</strain>
    </source>
</reference>
<dbReference type="EMBL" id="JAKNGE010000046">
    <property type="protein sequence ID" value="MCG4748908.1"/>
    <property type="molecule type" value="Genomic_DNA"/>
</dbReference>
<keyword evidence="1" id="KW-0805">Transcription regulation</keyword>
<dbReference type="InterPro" id="IPR018060">
    <property type="entry name" value="HTH_AraC"/>
</dbReference>
<dbReference type="InterPro" id="IPR014710">
    <property type="entry name" value="RmlC-like_jellyroll"/>
</dbReference>
<dbReference type="Pfam" id="PF02311">
    <property type="entry name" value="AraC_binding"/>
    <property type="match status" value="1"/>
</dbReference>
<dbReference type="AlphaFoldDB" id="A0AAX1SG07"/>
<reference evidence="6" key="2">
    <citation type="submission" date="2020-02" db="EMBL/GenBank/DDBJ databases">
        <authorList>
            <person name="Littmann E."/>
            <person name="Sorbara M."/>
        </authorList>
    </citation>
    <scope>NUCLEOTIDE SEQUENCE</scope>
    <source>
        <strain evidence="6">MSK.1.17</strain>
    </source>
</reference>
<evidence type="ECO:0000256" key="1">
    <source>
        <dbReference type="ARBA" id="ARBA00023015"/>
    </source>
</evidence>
<keyword evidence="3" id="KW-0804">Transcription</keyword>
<dbReference type="SUPFAM" id="SSF51215">
    <property type="entry name" value="Regulatory protein AraC"/>
    <property type="match status" value="1"/>
</dbReference>